<evidence type="ECO:0000313" key="3">
    <source>
        <dbReference type="Proteomes" id="UP000011083"/>
    </source>
</evidence>
<accession>L8GHQ2</accession>
<evidence type="ECO:0000256" key="1">
    <source>
        <dbReference type="SAM" id="SignalP"/>
    </source>
</evidence>
<reference evidence="2 3" key="1">
    <citation type="journal article" date="2013" name="Genome Biol.">
        <title>Genome of Acanthamoeba castellanii highlights extensive lateral gene transfer and early evolution of tyrosine kinase signaling.</title>
        <authorList>
            <person name="Clarke M."/>
            <person name="Lohan A.J."/>
            <person name="Liu B."/>
            <person name="Lagkouvardos I."/>
            <person name="Roy S."/>
            <person name="Zafar N."/>
            <person name="Bertelli C."/>
            <person name="Schilde C."/>
            <person name="Kianianmomeni A."/>
            <person name="Burglin T.R."/>
            <person name="Frech C."/>
            <person name="Turcotte B."/>
            <person name="Kopec K.O."/>
            <person name="Synnott J.M."/>
            <person name="Choo C."/>
            <person name="Paponov I."/>
            <person name="Finkler A."/>
            <person name="Soon Heng Tan C."/>
            <person name="Hutchins A.P."/>
            <person name="Weinmeier T."/>
            <person name="Rattei T."/>
            <person name="Chu J.S."/>
            <person name="Gimenez G."/>
            <person name="Irimia M."/>
            <person name="Rigden D.J."/>
            <person name="Fitzpatrick D.A."/>
            <person name="Lorenzo-Morales J."/>
            <person name="Bateman A."/>
            <person name="Chiu C.H."/>
            <person name="Tang P."/>
            <person name="Hegemann P."/>
            <person name="Fromm H."/>
            <person name="Raoult D."/>
            <person name="Greub G."/>
            <person name="Miranda-Saavedra D."/>
            <person name="Chen N."/>
            <person name="Nash P."/>
            <person name="Ginger M.L."/>
            <person name="Horn M."/>
            <person name="Schaap P."/>
            <person name="Caler L."/>
            <person name="Loftus B."/>
        </authorList>
    </citation>
    <scope>NUCLEOTIDE SEQUENCE [LARGE SCALE GENOMIC DNA]</scope>
    <source>
        <strain evidence="2 3">Neff</strain>
    </source>
</reference>
<dbReference type="KEGG" id="acan:ACA1_373390"/>
<gene>
    <name evidence="2" type="ORF">ACA1_373390</name>
</gene>
<protein>
    <submittedName>
        <fullName evidence="2">Uncharacterized protein</fullName>
    </submittedName>
</protein>
<dbReference type="EMBL" id="KB008119">
    <property type="protein sequence ID" value="ELR12288.1"/>
    <property type="molecule type" value="Genomic_DNA"/>
</dbReference>
<evidence type="ECO:0000313" key="2">
    <source>
        <dbReference type="EMBL" id="ELR12288.1"/>
    </source>
</evidence>
<dbReference type="RefSeq" id="XP_004334301.1">
    <property type="nucleotide sequence ID" value="XM_004334253.1"/>
</dbReference>
<proteinExistence type="predicted"/>
<dbReference type="AlphaFoldDB" id="L8GHQ2"/>
<dbReference type="Proteomes" id="UP000011083">
    <property type="component" value="Unassembled WGS sequence"/>
</dbReference>
<organism evidence="2 3">
    <name type="scientific">Acanthamoeba castellanii (strain ATCC 30010 / Neff)</name>
    <dbReference type="NCBI Taxonomy" id="1257118"/>
    <lineage>
        <taxon>Eukaryota</taxon>
        <taxon>Amoebozoa</taxon>
        <taxon>Discosea</taxon>
        <taxon>Longamoebia</taxon>
        <taxon>Centramoebida</taxon>
        <taxon>Acanthamoebidae</taxon>
        <taxon>Acanthamoeba</taxon>
    </lineage>
</organism>
<feature type="chain" id="PRO_5003990334" evidence="1">
    <location>
        <begin position="22"/>
        <end position="153"/>
    </location>
</feature>
<keyword evidence="3" id="KW-1185">Reference proteome</keyword>
<name>L8GHQ2_ACACF</name>
<dbReference type="GeneID" id="14912859"/>
<keyword evidence="1" id="KW-0732">Signal</keyword>
<feature type="signal peptide" evidence="1">
    <location>
        <begin position="1"/>
        <end position="21"/>
    </location>
</feature>
<dbReference type="VEuPathDB" id="AmoebaDB:ACA1_373390"/>
<sequence length="153" mass="17030">MTEMKMILLLTIASCSPRADGFIDVSSPSRVGRAAKEEAECEHGVHVFMISHGYTSNEHRRVLLDKATPLREVRGHFGRELRQSKMADDHGFAFSESDLDQPLWKFSDHCALQVGFVHTYTEDAKQFVEQSAQLLPSWGQRSASAGGPPAEMP</sequence>